<protein>
    <recommendedName>
        <fullName evidence="11">Collagen alpha-1(XII) chain</fullName>
    </recommendedName>
</protein>
<evidence type="ECO:0000259" key="8">
    <source>
        <dbReference type="PROSITE" id="PS50853"/>
    </source>
</evidence>
<comment type="subcellular location">
    <subcellularLocation>
        <location evidence="1">Secreted</location>
        <location evidence="1">Extracellular space</location>
        <location evidence="1">Extracellular matrix</location>
    </subcellularLocation>
</comment>
<feature type="domain" description="Fibronectin type-III" evidence="8">
    <location>
        <begin position="342"/>
        <end position="433"/>
    </location>
</feature>
<feature type="domain" description="Fibronectin type-III" evidence="8">
    <location>
        <begin position="671"/>
        <end position="760"/>
    </location>
</feature>
<dbReference type="InterPro" id="IPR036116">
    <property type="entry name" value="FN3_sf"/>
</dbReference>
<sequence length="925" mass="100892">MPSEPIMATEKTQPMKVSVECSLGVDVQADVVLLVDGSYSIGLANFAKVRAFLEVLVKTFNIGRDKVQISLVQYSRDPHTEFALNTHNVLDAVVKAVRTFPYRGGSTNLGRAMTYVRENIFVSARGARTNVPRITILITDGKSSDAFKDPATRLRSTDVEIFAVGVKDAIRSELEDIASEPKETHVYTVEDCDAFQRISKELTQSICLRIEQELLNIKKRSLFPPRSLTFSEVISRSFRASWLSNSTNVLSYLVQFKNAEDPNGEYVSISVPGGQRAAVPCGLSACGGRREEGDLCEGKHPGCTAEEPAVATEYNLSVTARYSTGLSDPLIGRGTTLEALAGAKTLAESEETERSMKVTWQPAPGKVVSYRVTYRPKMGGKQLAAKVPGNTTSTVLKKLQPLTAYDITRERCRPGELLVGPYDNTVVLEELRAGTKYSVNVFGMFDGGHSTLAGEEKTTLSDAPEPPPINLPEIKCKTSAKADIILLVDGSWSIGRQNFQTIRAFIGRMVGVFNIGPNLVQIGLAQYSGDPKTEWHLNAYKTRKELLDAVANLPYKGGNTMTGLALNYILQNNFRPNVGLRPDSKKIGVLITDGKSQDEIIKNSENLRKEGIELYAVGVKNADENELRSIASDPDDIHMYNVEDFSFLQDIVDGLTDNLCNSVKGSDGPEPPTNLETSEVTHRSFRATWTAPAGSVEKYRLEYMIAAGGPTHEMSVNGTVTTAVLNNLNPLTEYIVKVFAVSGDVSSEPLKGTETTLPVPSARNLRVFDETTTTMKVRWDAAAGATGYQLLYRAVNATVPSEEKEVRVGGGVTEVQLEHLFPNTLYSLSLIALHGEEASDPISGVTHSFMKLNWDAAPGNVRKYIITYKPEDGDAKEIVDLSRSEPSYALPGARPALLQSGNSEGAVAGERSCVRTCSHLLRHCS</sequence>
<dbReference type="PANTHER" id="PTHR24020">
    <property type="entry name" value="COLLAGEN ALPHA"/>
    <property type="match status" value="1"/>
</dbReference>
<dbReference type="Proteomes" id="UP001152803">
    <property type="component" value="Unassembled WGS sequence"/>
</dbReference>
<dbReference type="CDD" id="cd01482">
    <property type="entry name" value="vWA_collagen_alphaI-XII-like"/>
    <property type="match status" value="2"/>
</dbReference>
<dbReference type="OrthoDB" id="9934270at2759"/>
<dbReference type="SUPFAM" id="SSF53300">
    <property type="entry name" value="vWA-like"/>
    <property type="match status" value="2"/>
</dbReference>
<evidence type="ECO:0000313" key="9">
    <source>
        <dbReference type="EMBL" id="KAJ8275020.1"/>
    </source>
</evidence>
<evidence type="ECO:0000256" key="6">
    <source>
        <dbReference type="ARBA" id="ARBA00023180"/>
    </source>
</evidence>
<dbReference type="CDD" id="cd00063">
    <property type="entry name" value="FN3"/>
    <property type="match status" value="4"/>
</dbReference>
<evidence type="ECO:0000256" key="3">
    <source>
        <dbReference type="ARBA" id="ARBA00022530"/>
    </source>
</evidence>
<feature type="domain" description="VWFA" evidence="7">
    <location>
        <begin position="483"/>
        <end position="655"/>
    </location>
</feature>
<evidence type="ECO:0000256" key="4">
    <source>
        <dbReference type="ARBA" id="ARBA00022737"/>
    </source>
</evidence>
<dbReference type="InterPro" id="IPR003961">
    <property type="entry name" value="FN3_dom"/>
</dbReference>
<dbReference type="GO" id="GO:0005581">
    <property type="term" value="C:collagen trimer"/>
    <property type="evidence" value="ECO:0007669"/>
    <property type="project" value="UniProtKB-KW"/>
</dbReference>
<dbReference type="PROSITE" id="PS50234">
    <property type="entry name" value="VWFA"/>
    <property type="match status" value="2"/>
</dbReference>
<evidence type="ECO:0000313" key="10">
    <source>
        <dbReference type="Proteomes" id="UP001152803"/>
    </source>
</evidence>
<dbReference type="EMBL" id="JAFJMO010000006">
    <property type="protein sequence ID" value="KAJ8275020.1"/>
    <property type="molecule type" value="Genomic_DNA"/>
</dbReference>
<feature type="domain" description="VWFA" evidence="7">
    <location>
        <begin position="30"/>
        <end position="206"/>
    </location>
</feature>
<gene>
    <name evidence="9" type="ORF">COCON_G00096450</name>
</gene>
<reference evidence="9" key="1">
    <citation type="journal article" date="2023" name="Science">
        <title>Genome structures resolve the early diversification of teleost fishes.</title>
        <authorList>
            <person name="Parey E."/>
            <person name="Louis A."/>
            <person name="Montfort J."/>
            <person name="Bouchez O."/>
            <person name="Roques C."/>
            <person name="Iampietro C."/>
            <person name="Lluch J."/>
            <person name="Castinel A."/>
            <person name="Donnadieu C."/>
            <person name="Desvignes T."/>
            <person name="Floi Bucao C."/>
            <person name="Jouanno E."/>
            <person name="Wen M."/>
            <person name="Mejri S."/>
            <person name="Dirks R."/>
            <person name="Jansen H."/>
            <person name="Henkel C."/>
            <person name="Chen W.J."/>
            <person name="Zahm M."/>
            <person name="Cabau C."/>
            <person name="Klopp C."/>
            <person name="Thompson A.W."/>
            <person name="Robinson-Rechavi M."/>
            <person name="Braasch I."/>
            <person name="Lecointre G."/>
            <person name="Bobe J."/>
            <person name="Postlethwait J.H."/>
            <person name="Berthelot C."/>
            <person name="Roest Crollius H."/>
            <person name="Guiguen Y."/>
        </authorList>
    </citation>
    <scope>NUCLEOTIDE SEQUENCE</scope>
    <source>
        <strain evidence="9">Concon-B</strain>
    </source>
</reference>
<proteinExistence type="predicted"/>
<dbReference type="InterPro" id="IPR050525">
    <property type="entry name" value="ECM_Assembly_Org"/>
</dbReference>
<evidence type="ECO:0000259" key="7">
    <source>
        <dbReference type="PROSITE" id="PS50234"/>
    </source>
</evidence>
<dbReference type="Gene3D" id="2.60.40.10">
    <property type="entry name" value="Immunoglobulins"/>
    <property type="match status" value="6"/>
</dbReference>
<dbReference type="PRINTS" id="PR00453">
    <property type="entry name" value="VWFADOMAIN"/>
</dbReference>
<keyword evidence="4" id="KW-0677">Repeat</keyword>
<evidence type="ECO:0000256" key="1">
    <source>
        <dbReference type="ARBA" id="ARBA00004498"/>
    </source>
</evidence>
<keyword evidence="2" id="KW-0964">Secreted</keyword>
<dbReference type="InterPro" id="IPR036465">
    <property type="entry name" value="vWFA_dom_sf"/>
</dbReference>
<name>A0A9Q1DM12_CONCO</name>
<dbReference type="PANTHER" id="PTHR24020:SF17">
    <property type="entry name" value="COLLAGEN ALPHA-1(XII) CHAIN"/>
    <property type="match status" value="1"/>
</dbReference>
<organism evidence="9 10">
    <name type="scientific">Conger conger</name>
    <name type="common">Conger eel</name>
    <name type="synonym">Muraena conger</name>
    <dbReference type="NCBI Taxonomy" id="82655"/>
    <lineage>
        <taxon>Eukaryota</taxon>
        <taxon>Metazoa</taxon>
        <taxon>Chordata</taxon>
        <taxon>Craniata</taxon>
        <taxon>Vertebrata</taxon>
        <taxon>Euteleostomi</taxon>
        <taxon>Actinopterygii</taxon>
        <taxon>Neopterygii</taxon>
        <taxon>Teleostei</taxon>
        <taxon>Anguilliformes</taxon>
        <taxon>Congridae</taxon>
        <taxon>Conger</taxon>
    </lineage>
</organism>
<dbReference type="FunFam" id="2.60.40.10:FF:000480">
    <property type="entry name" value="Collagen, type XII, alpha 1"/>
    <property type="match status" value="1"/>
</dbReference>
<keyword evidence="10" id="KW-1185">Reference proteome</keyword>
<evidence type="ECO:0000256" key="5">
    <source>
        <dbReference type="ARBA" id="ARBA00023119"/>
    </source>
</evidence>
<dbReference type="FunFam" id="2.60.40.10:FF:000234">
    <property type="entry name" value="Collagen, type XII, alpha 1"/>
    <property type="match status" value="1"/>
</dbReference>
<dbReference type="SMART" id="SM00327">
    <property type="entry name" value="VWA"/>
    <property type="match status" value="2"/>
</dbReference>
<dbReference type="AlphaFoldDB" id="A0A9Q1DM12"/>
<keyword evidence="3" id="KW-0272">Extracellular matrix</keyword>
<dbReference type="GO" id="GO:0035987">
    <property type="term" value="P:endodermal cell differentiation"/>
    <property type="evidence" value="ECO:0007669"/>
    <property type="project" value="TreeGrafter"/>
</dbReference>
<dbReference type="Pfam" id="PF00092">
    <property type="entry name" value="VWA"/>
    <property type="match status" value="2"/>
</dbReference>
<evidence type="ECO:0008006" key="11">
    <source>
        <dbReference type="Google" id="ProtNLM"/>
    </source>
</evidence>
<keyword evidence="5" id="KW-0176">Collagen</keyword>
<dbReference type="InterPro" id="IPR013783">
    <property type="entry name" value="Ig-like_fold"/>
</dbReference>
<dbReference type="InterPro" id="IPR002035">
    <property type="entry name" value="VWF_A"/>
</dbReference>
<dbReference type="SUPFAM" id="SSF49265">
    <property type="entry name" value="Fibronectin type III"/>
    <property type="match status" value="5"/>
</dbReference>
<feature type="domain" description="Fibronectin type-III" evidence="8">
    <location>
        <begin position="761"/>
        <end position="853"/>
    </location>
</feature>
<dbReference type="PROSITE" id="PS50853">
    <property type="entry name" value="FN3"/>
    <property type="match status" value="3"/>
</dbReference>
<dbReference type="GO" id="GO:0005615">
    <property type="term" value="C:extracellular space"/>
    <property type="evidence" value="ECO:0007669"/>
    <property type="project" value="TreeGrafter"/>
</dbReference>
<dbReference type="Gene3D" id="3.40.50.410">
    <property type="entry name" value="von Willebrand factor, type A domain"/>
    <property type="match status" value="2"/>
</dbReference>
<keyword evidence="6" id="KW-0325">Glycoprotein</keyword>
<dbReference type="Pfam" id="PF00041">
    <property type="entry name" value="fn3"/>
    <property type="match status" value="3"/>
</dbReference>
<evidence type="ECO:0000256" key="2">
    <source>
        <dbReference type="ARBA" id="ARBA00022525"/>
    </source>
</evidence>
<comment type="caution">
    <text evidence="9">The sequence shown here is derived from an EMBL/GenBank/DDBJ whole genome shotgun (WGS) entry which is preliminary data.</text>
</comment>
<accession>A0A9Q1DM12</accession>
<dbReference type="SMART" id="SM00060">
    <property type="entry name" value="FN3"/>
    <property type="match status" value="4"/>
</dbReference>
<dbReference type="FunFam" id="3.40.50.410:FF:000001">
    <property type="entry name" value="Collagen, type XII, alpha 1"/>
    <property type="match status" value="2"/>
</dbReference>